<sequence>TVVYTIRDEAVWADGTPISGADFRFTYDLIMDPTQAIGKATYEDIIPDSIVVGPKTFEYTLAAPTAFYELIFGTIVPKHSVEGSDFISDWDETMWVSGGPFMFDQWVKGESVRLVRNDNYWKTDPVTDQQLPYLDSVTFTFIPDPEAVVDAFKAREVDITQLGGSFTQEQKTEAITTLKSLEPEGAVVEVLSGPMWEHVGFQFGDTRYDRNPTSCNESLNMRQAIGHAIDKQLLVDEILVWQTDPKPLDSYVDAFTPSLSQEAWAQYNHDPARAAELYAAALEETGKECTVVFS</sequence>
<dbReference type="PANTHER" id="PTHR30290">
    <property type="entry name" value="PERIPLASMIC BINDING COMPONENT OF ABC TRANSPORTER"/>
    <property type="match status" value="1"/>
</dbReference>
<dbReference type="InterPro" id="IPR039424">
    <property type="entry name" value="SBP_5"/>
</dbReference>
<keyword evidence="2" id="KW-0813">Transport</keyword>
<dbReference type="SUPFAM" id="SSF53850">
    <property type="entry name" value="Periplasmic binding protein-like II"/>
    <property type="match status" value="1"/>
</dbReference>
<protein>
    <recommendedName>
        <fullName evidence="4">Solute-binding protein family 5 domain-containing protein</fullName>
    </recommendedName>
</protein>
<name>X1BIF9_9ZZZZ</name>
<keyword evidence="3" id="KW-0732">Signal</keyword>
<gene>
    <name evidence="5" type="ORF">S01H4_36093</name>
</gene>
<feature type="non-terminal residue" evidence="5">
    <location>
        <position position="294"/>
    </location>
</feature>
<evidence type="ECO:0000256" key="1">
    <source>
        <dbReference type="ARBA" id="ARBA00005695"/>
    </source>
</evidence>
<dbReference type="Gene3D" id="3.40.190.10">
    <property type="entry name" value="Periplasmic binding protein-like II"/>
    <property type="match status" value="1"/>
</dbReference>
<reference evidence="5" key="1">
    <citation type="journal article" date="2014" name="Front. Microbiol.">
        <title>High frequency of phylogenetically diverse reductive dehalogenase-homologous genes in deep subseafloor sedimentary metagenomes.</title>
        <authorList>
            <person name="Kawai M."/>
            <person name="Futagami T."/>
            <person name="Toyoda A."/>
            <person name="Takaki Y."/>
            <person name="Nishi S."/>
            <person name="Hori S."/>
            <person name="Arai W."/>
            <person name="Tsubouchi T."/>
            <person name="Morono Y."/>
            <person name="Uchiyama I."/>
            <person name="Ito T."/>
            <person name="Fujiyama A."/>
            <person name="Inagaki F."/>
            <person name="Takami H."/>
        </authorList>
    </citation>
    <scope>NUCLEOTIDE SEQUENCE</scope>
    <source>
        <strain evidence="5">Expedition CK06-06</strain>
    </source>
</reference>
<accession>X1BIF9</accession>
<dbReference type="EMBL" id="BART01019258">
    <property type="protein sequence ID" value="GAG83888.1"/>
    <property type="molecule type" value="Genomic_DNA"/>
</dbReference>
<proteinExistence type="inferred from homology"/>
<feature type="domain" description="Solute-binding protein family 5" evidence="4">
    <location>
        <begin position="1"/>
        <end position="289"/>
    </location>
</feature>
<dbReference type="InterPro" id="IPR000914">
    <property type="entry name" value="SBP_5_dom"/>
</dbReference>
<dbReference type="Pfam" id="PF00496">
    <property type="entry name" value="SBP_bac_5"/>
    <property type="match status" value="1"/>
</dbReference>
<evidence type="ECO:0000256" key="2">
    <source>
        <dbReference type="ARBA" id="ARBA00022448"/>
    </source>
</evidence>
<dbReference type="AlphaFoldDB" id="X1BIF9"/>
<dbReference type="Gene3D" id="3.10.105.10">
    <property type="entry name" value="Dipeptide-binding Protein, Domain 3"/>
    <property type="match status" value="1"/>
</dbReference>
<dbReference type="PANTHER" id="PTHR30290:SF9">
    <property type="entry name" value="OLIGOPEPTIDE-BINDING PROTEIN APPA"/>
    <property type="match status" value="1"/>
</dbReference>
<dbReference type="GO" id="GO:0015833">
    <property type="term" value="P:peptide transport"/>
    <property type="evidence" value="ECO:0007669"/>
    <property type="project" value="TreeGrafter"/>
</dbReference>
<comment type="caution">
    <text evidence="5">The sequence shown here is derived from an EMBL/GenBank/DDBJ whole genome shotgun (WGS) entry which is preliminary data.</text>
</comment>
<feature type="non-terminal residue" evidence="5">
    <location>
        <position position="1"/>
    </location>
</feature>
<evidence type="ECO:0000256" key="3">
    <source>
        <dbReference type="ARBA" id="ARBA00022729"/>
    </source>
</evidence>
<organism evidence="5">
    <name type="scientific">marine sediment metagenome</name>
    <dbReference type="NCBI Taxonomy" id="412755"/>
    <lineage>
        <taxon>unclassified sequences</taxon>
        <taxon>metagenomes</taxon>
        <taxon>ecological metagenomes</taxon>
    </lineage>
</organism>
<comment type="similarity">
    <text evidence="1">Belongs to the bacterial solute-binding protein 5 family.</text>
</comment>
<evidence type="ECO:0000313" key="5">
    <source>
        <dbReference type="EMBL" id="GAG83888.1"/>
    </source>
</evidence>
<dbReference type="GO" id="GO:1904680">
    <property type="term" value="F:peptide transmembrane transporter activity"/>
    <property type="evidence" value="ECO:0007669"/>
    <property type="project" value="TreeGrafter"/>
</dbReference>
<evidence type="ECO:0000259" key="4">
    <source>
        <dbReference type="Pfam" id="PF00496"/>
    </source>
</evidence>